<feature type="non-terminal residue" evidence="1">
    <location>
        <position position="1"/>
    </location>
</feature>
<evidence type="ECO:0000313" key="1">
    <source>
        <dbReference type="EMBL" id="PNH05636.1"/>
    </source>
</evidence>
<gene>
    <name evidence="1" type="ORF">TSOC_008129</name>
</gene>
<protein>
    <submittedName>
        <fullName evidence="1">Uncharacterized protein</fullName>
    </submittedName>
</protein>
<dbReference type="Proteomes" id="UP000236333">
    <property type="component" value="Unassembled WGS sequence"/>
</dbReference>
<comment type="caution">
    <text evidence="1">The sequence shown here is derived from an EMBL/GenBank/DDBJ whole genome shotgun (WGS) entry which is preliminary data.</text>
</comment>
<reference evidence="1 2" key="1">
    <citation type="journal article" date="2017" name="Mol. Biol. Evol.">
        <title>The 4-celled Tetrabaena socialis nuclear genome reveals the essential components for genetic control of cell number at the origin of multicellularity in the volvocine lineage.</title>
        <authorList>
            <person name="Featherston J."/>
            <person name="Arakaki Y."/>
            <person name="Hanschen E.R."/>
            <person name="Ferris P.J."/>
            <person name="Michod R.E."/>
            <person name="Olson B.J.S.C."/>
            <person name="Nozaki H."/>
            <person name="Durand P.M."/>
        </authorList>
    </citation>
    <scope>NUCLEOTIDE SEQUENCE [LARGE SCALE GENOMIC DNA]</scope>
    <source>
        <strain evidence="1 2">NIES-571</strain>
    </source>
</reference>
<sequence>ASLLELLDKQGWGISTQITRKFSTRFASVTLEASWDDDQTGTGRVEARRMAILAVYQEWLVARSTLVGRLVDAVERLRPGYLPYDLVDR</sequence>
<proteinExistence type="predicted"/>
<evidence type="ECO:0000313" key="2">
    <source>
        <dbReference type="Proteomes" id="UP000236333"/>
    </source>
</evidence>
<dbReference type="AlphaFoldDB" id="A0A2J7ZZG2"/>
<dbReference type="OrthoDB" id="540462at2759"/>
<name>A0A2J7ZZG2_9CHLO</name>
<accession>A0A2J7ZZG2</accession>
<feature type="non-terminal residue" evidence="1">
    <location>
        <position position="89"/>
    </location>
</feature>
<keyword evidence="2" id="KW-1185">Reference proteome</keyword>
<organism evidence="1 2">
    <name type="scientific">Tetrabaena socialis</name>
    <dbReference type="NCBI Taxonomy" id="47790"/>
    <lineage>
        <taxon>Eukaryota</taxon>
        <taxon>Viridiplantae</taxon>
        <taxon>Chlorophyta</taxon>
        <taxon>core chlorophytes</taxon>
        <taxon>Chlorophyceae</taxon>
        <taxon>CS clade</taxon>
        <taxon>Chlamydomonadales</taxon>
        <taxon>Tetrabaenaceae</taxon>
        <taxon>Tetrabaena</taxon>
    </lineage>
</organism>
<dbReference type="EMBL" id="PGGS01000291">
    <property type="protein sequence ID" value="PNH05636.1"/>
    <property type="molecule type" value="Genomic_DNA"/>
</dbReference>